<organism evidence="1 2">
    <name type="scientific">Zingiber officinale</name>
    <name type="common">Ginger</name>
    <name type="synonym">Amomum zingiber</name>
    <dbReference type="NCBI Taxonomy" id="94328"/>
    <lineage>
        <taxon>Eukaryota</taxon>
        <taxon>Viridiplantae</taxon>
        <taxon>Streptophyta</taxon>
        <taxon>Embryophyta</taxon>
        <taxon>Tracheophyta</taxon>
        <taxon>Spermatophyta</taxon>
        <taxon>Magnoliopsida</taxon>
        <taxon>Liliopsida</taxon>
        <taxon>Zingiberales</taxon>
        <taxon>Zingiberaceae</taxon>
        <taxon>Zingiber</taxon>
    </lineage>
</organism>
<dbReference type="AlphaFoldDB" id="A0A8J5LDT3"/>
<evidence type="ECO:0000313" key="1">
    <source>
        <dbReference type="EMBL" id="KAG6514471.1"/>
    </source>
</evidence>
<evidence type="ECO:0000313" key="2">
    <source>
        <dbReference type="Proteomes" id="UP000734854"/>
    </source>
</evidence>
<protein>
    <submittedName>
        <fullName evidence="1">Uncharacterized protein</fullName>
    </submittedName>
</protein>
<dbReference type="Proteomes" id="UP000734854">
    <property type="component" value="Unassembled WGS sequence"/>
</dbReference>
<dbReference type="EMBL" id="JACMSC010000007">
    <property type="protein sequence ID" value="KAG6514471.1"/>
    <property type="molecule type" value="Genomic_DNA"/>
</dbReference>
<name>A0A8J5LDT3_ZINOF</name>
<comment type="caution">
    <text evidence="1">The sequence shown here is derived from an EMBL/GenBank/DDBJ whole genome shotgun (WGS) entry which is preliminary data.</text>
</comment>
<gene>
    <name evidence="1" type="ORF">ZIOFF_024831</name>
</gene>
<proteinExistence type="predicted"/>
<reference evidence="1 2" key="1">
    <citation type="submission" date="2020-08" db="EMBL/GenBank/DDBJ databases">
        <title>Plant Genome Project.</title>
        <authorList>
            <person name="Zhang R.-G."/>
        </authorList>
    </citation>
    <scope>NUCLEOTIDE SEQUENCE [LARGE SCALE GENOMIC DNA]</scope>
    <source>
        <tissue evidence="1">Rhizome</tissue>
    </source>
</reference>
<sequence length="182" mass="19839">MGKAIAYADKENSFATVWRLVLTWRHAISADVLGAGDQERLPTSSPEVPLWLRRTGVKGNALVPPWCSLAGKRACFDRVLPTADSSDDQQILEASGDISVDGAEGILDSVTRCCGLMDFSFRSGVGPDMTYEDLCAIATELVIKLSQQPKLVEEEANKSAKILNKKLERVEQLPHKIGKLIA</sequence>
<accession>A0A8J5LDT3</accession>
<keyword evidence="2" id="KW-1185">Reference proteome</keyword>